<dbReference type="EMBL" id="VXPY01000122">
    <property type="protein sequence ID" value="MYD92044.1"/>
    <property type="molecule type" value="Genomic_DNA"/>
</dbReference>
<name>A0A6B1E0C1_9CHLR</name>
<evidence type="ECO:0000256" key="3">
    <source>
        <dbReference type="ARBA" id="ARBA00022692"/>
    </source>
</evidence>
<feature type="transmembrane region" description="Helical" evidence="6">
    <location>
        <begin position="7"/>
        <end position="28"/>
    </location>
</feature>
<dbReference type="AlphaFoldDB" id="A0A6B1E0C1"/>
<protein>
    <submittedName>
        <fullName evidence="7">Cytochrome C oxidase subunit IV family protein</fullName>
    </submittedName>
</protein>
<dbReference type="InterPro" id="IPR005171">
    <property type="entry name" value="Cyt_c_oxidase_su4_prok"/>
</dbReference>
<comment type="subcellular location">
    <subcellularLocation>
        <location evidence="1">Cell membrane</location>
        <topology evidence="1">Multi-pass membrane protein</topology>
    </subcellularLocation>
</comment>
<evidence type="ECO:0000256" key="5">
    <source>
        <dbReference type="ARBA" id="ARBA00023136"/>
    </source>
</evidence>
<accession>A0A6B1E0C1</accession>
<feature type="transmembrane region" description="Helical" evidence="6">
    <location>
        <begin position="34"/>
        <end position="53"/>
    </location>
</feature>
<evidence type="ECO:0000256" key="4">
    <source>
        <dbReference type="ARBA" id="ARBA00022989"/>
    </source>
</evidence>
<evidence type="ECO:0000256" key="1">
    <source>
        <dbReference type="ARBA" id="ARBA00004651"/>
    </source>
</evidence>
<sequence>MSKSSPFRQGILVGIALFILTVIEYLVALQTGSATILLLLGAAKGVLVVYYFMHITSLWREDEEH</sequence>
<dbReference type="Pfam" id="PF03626">
    <property type="entry name" value="COX4_pro"/>
    <property type="match status" value="1"/>
</dbReference>
<reference evidence="7" key="1">
    <citation type="submission" date="2019-09" db="EMBL/GenBank/DDBJ databases">
        <title>Characterisation of the sponge microbiome using genome-centric metagenomics.</title>
        <authorList>
            <person name="Engelberts J.P."/>
            <person name="Robbins S.J."/>
            <person name="De Goeij J.M."/>
            <person name="Aranda M."/>
            <person name="Bell S.C."/>
            <person name="Webster N.S."/>
        </authorList>
    </citation>
    <scope>NUCLEOTIDE SEQUENCE</scope>
    <source>
        <strain evidence="7">SB0662_bin_9</strain>
    </source>
</reference>
<evidence type="ECO:0000256" key="2">
    <source>
        <dbReference type="ARBA" id="ARBA00022475"/>
    </source>
</evidence>
<keyword evidence="4 6" id="KW-1133">Transmembrane helix</keyword>
<dbReference type="GO" id="GO:0005886">
    <property type="term" value="C:plasma membrane"/>
    <property type="evidence" value="ECO:0007669"/>
    <property type="project" value="UniProtKB-SubCell"/>
</dbReference>
<keyword evidence="3 6" id="KW-0812">Transmembrane</keyword>
<keyword evidence="5 6" id="KW-0472">Membrane</keyword>
<evidence type="ECO:0000313" key="7">
    <source>
        <dbReference type="EMBL" id="MYD92044.1"/>
    </source>
</evidence>
<proteinExistence type="predicted"/>
<comment type="caution">
    <text evidence="7">The sequence shown here is derived from an EMBL/GenBank/DDBJ whole genome shotgun (WGS) entry which is preliminary data.</text>
</comment>
<gene>
    <name evidence="7" type="ORF">F4Y08_17225</name>
</gene>
<evidence type="ECO:0000256" key="6">
    <source>
        <dbReference type="SAM" id="Phobius"/>
    </source>
</evidence>
<keyword evidence="2" id="KW-1003">Cell membrane</keyword>
<organism evidence="7">
    <name type="scientific">Caldilineaceae bacterium SB0662_bin_9</name>
    <dbReference type="NCBI Taxonomy" id="2605258"/>
    <lineage>
        <taxon>Bacteria</taxon>
        <taxon>Bacillati</taxon>
        <taxon>Chloroflexota</taxon>
        <taxon>Caldilineae</taxon>
        <taxon>Caldilineales</taxon>
        <taxon>Caldilineaceae</taxon>
    </lineage>
</organism>